<gene>
    <name evidence="7 11" type="primary">panB</name>
    <name evidence="11" type="ORF">Pan181_51170</name>
</gene>
<dbReference type="GO" id="GO:0008168">
    <property type="term" value="F:methyltransferase activity"/>
    <property type="evidence" value="ECO:0007669"/>
    <property type="project" value="UniProtKB-KW"/>
</dbReference>
<keyword evidence="11" id="KW-0489">Methyltransferase</keyword>
<dbReference type="CDD" id="cd06557">
    <property type="entry name" value="KPHMT-like"/>
    <property type="match status" value="1"/>
</dbReference>
<dbReference type="GO" id="GO:0015940">
    <property type="term" value="P:pantothenate biosynthetic process"/>
    <property type="evidence" value="ECO:0007669"/>
    <property type="project" value="UniProtKB-UniRule"/>
</dbReference>
<dbReference type="FunFam" id="3.20.20.60:FF:000003">
    <property type="entry name" value="3-methyl-2-oxobutanoate hydroxymethyltransferase"/>
    <property type="match status" value="1"/>
</dbReference>
<organism evidence="11 12">
    <name type="scientific">Aeoliella mucimassa</name>
    <dbReference type="NCBI Taxonomy" id="2527972"/>
    <lineage>
        <taxon>Bacteria</taxon>
        <taxon>Pseudomonadati</taxon>
        <taxon>Planctomycetota</taxon>
        <taxon>Planctomycetia</taxon>
        <taxon>Pirellulales</taxon>
        <taxon>Lacipirellulaceae</taxon>
        <taxon>Aeoliella</taxon>
    </lineage>
</organism>
<keyword evidence="7 10" id="KW-0479">Metal-binding</keyword>
<protein>
    <recommendedName>
        <fullName evidence="7">3-methyl-2-oxobutanoate hydroxymethyltransferase</fullName>
        <ecNumber evidence="7">2.1.2.11</ecNumber>
    </recommendedName>
    <alternativeName>
        <fullName evidence="7">Ketopantoate hydroxymethyltransferase</fullName>
        <shortName evidence="7">KPHMT</shortName>
    </alternativeName>
</protein>
<comment type="cofactor">
    <cofactor evidence="7 10">
        <name>Mg(2+)</name>
        <dbReference type="ChEBI" id="CHEBI:18420"/>
    </cofactor>
    <text evidence="7 10">Binds 1 Mg(2+) ion per subunit.</text>
</comment>
<evidence type="ECO:0000256" key="5">
    <source>
        <dbReference type="ARBA" id="ARBA00022679"/>
    </source>
</evidence>
<keyword evidence="5 7" id="KW-0808">Transferase</keyword>
<dbReference type="EC" id="2.1.2.11" evidence="7"/>
<dbReference type="GO" id="GO:0000287">
    <property type="term" value="F:magnesium ion binding"/>
    <property type="evidence" value="ECO:0007669"/>
    <property type="project" value="TreeGrafter"/>
</dbReference>
<dbReference type="InterPro" id="IPR003700">
    <property type="entry name" value="Pantoate_hydroxy_MeTrfase"/>
</dbReference>
<dbReference type="NCBIfam" id="TIGR00222">
    <property type="entry name" value="panB"/>
    <property type="match status" value="1"/>
</dbReference>
<dbReference type="GO" id="GO:0032259">
    <property type="term" value="P:methylation"/>
    <property type="evidence" value="ECO:0007669"/>
    <property type="project" value="UniProtKB-KW"/>
</dbReference>
<dbReference type="KEGG" id="amuc:Pan181_51170"/>
<name>A0A518AVV7_9BACT</name>
<reference evidence="11 12" key="1">
    <citation type="submission" date="2019-02" db="EMBL/GenBank/DDBJ databases">
        <title>Deep-cultivation of Planctomycetes and their phenomic and genomic characterization uncovers novel biology.</title>
        <authorList>
            <person name="Wiegand S."/>
            <person name="Jogler M."/>
            <person name="Boedeker C."/>
            <person name="Pinto D."/>
            <person name="Vollmers J."/>
            <person name="Rivas-Marin E."/>
            <person name="Kohn T."/>
            <person name="Peeters S.H."/>
            <person name="Heuer A."/>
            <person name="Rast P."/>
            <person name="Oberbeckmann S."/>
            <person name="Bunk B."/>
            <person name="Jeske O."/>
            <person name="Meyerdierks A."/>
            <person name="Storesund J.E."/>
            <person name="Kallscheuer N."/>
            <person name="Luecker S."/>
            <person name="Lage O.M."/>
            <person name="Pohl T."/>
            <person name="Merkel B.J."/>
            <person name="Hornburger P."/>
            <person name="Mueller R.-W."/>
            <person name="Bruemmer F."/>
            <person name="Labrenz M."/>
            <person name="Spormann A.M."/>
            <person name="Op den Camp H."/>
            <person name="Overmann J."/>
            <person name="Amann R."/>
            <person name="Jetten M.S.M."/>
            <person name="Mascher T."/>
            <person name="Medema M.H."/>
            <person name="Devos D.P."/>
            <person name="Kaster A.-K."/>
            <person name="Ovreas L."/>
            <person name="Rohde M."/>
            <person name="Galperin M.Y."/>
            <person name="Jogler C."/>
        </authorList>
    </citation>
    <scope>NUCLEOTIDE SEQUENCE [LARGE SCALE GENOMIC DNA]</scope>
    <source>
        <strain evidence="11 12">Pan181</strain>
    </source>
</reference>
<dbReference type="Gene3D" id="3.20.20.60">
    <property type="entry name" value="Phosphoenolpyruvate-binding domains"/>
    <property type="match status" value="1"/>
</dbReference>
<evidence type="ECO:0000256" key="4">
    <source>
        <dbReference type="ARBA" id="ARBA00022655"/>
    </source>
</evidence>
<dbReference type="UniPathway" id="UPA00028">
    <property type="reaction ID" value="UER00003"/>
</dbReference>
<comment type="subcellular location">
    <subcellularLocation>
        <location evidence="7">Cytoplasm</location>
    </subcellularLocation>
</comment>
<evidence type="ECO:0000256" key="10">
    <source>
        <dbReference type="PIRSR" id="PIRSR000388-3"/>
    </source>
</evidence>
<evidence type="ECO:0000313" key="11">
    <source>
        <dbReference type="EMBL" id="QDU58877.1"/>
    </source>
</evidence>
<feature type="binding site" evidence="7 9">
    <location>
        <position position="102"/>
    </location>
    <ligand>
        <name>3-methyl-2-oxobutanoate</name>
        <dbReference type="ChEBI" id="CHEBI:11851"/>
    </ligand>
</feature>
<evidence type="ECO:0000256" key="8">
    <source>
        <dbReference type="PIRSR" id="PIRSR000388-1"/>
    </source>
</evidence>
<dbReference type="AlphaFoldDB" id="A0A518AVV7"/>
<feature type="binding site" evidence="7 10">
    <location>
        <position position="63"/>
    </location>
    <ligand>
        <name>Mg(2+)</name>
        <dbReference type="ChEBI" id="CHEBI:18420"/>
    </ligand>
</feature>
<dbReference type="InterPro" id="IPR040442">
    <property type="entry name" value="Pyrv_kinase-like_dom_sf"/>
</dbReference>
<feature type="binding site" evidence="7 9">
    <location>
        <begin position="63"/>
        <end position="64"/>
    </location>
    <ligand>
        <name>3-methyl-2-oxobutanoate</name>
        <dbReference type="ChEBI" id="CHEBI:11851"/>
    </ligand>
</feature>
<dbReference type="HAMAP" id="MF_00156">
    <property type="entry name" value="PanB"/>
    <property type="match status" value="1"/>
</dbReference>
<feature type="active site" description="Proton acceptor" evidence="7 8">
    <location>
        <position position="197"/>
    </location>
</feature>
<comment type="function">
    <text evidence="6 7">Catalyzes the reversible reaction in which hydroxymethyl group from 5,10-methylenetetrahydrofolate is transferred onto alpha-ketoisovalerate to form ketopantoate.</text>
</comment>
<evidence type="ECO:0000256" key="6">
    <source>
        <dbReference type="ARBA" id="ARBA00056497"/>
    </source>
</evidence>
<dbReference type="GO" id="GO:0003864">
    <property type="term" value="F:3-methyl-2-oxobutanoate hydroxymethyltransferase activity"/>
    <property type="evidence" value="ECO:0007669"/>
    <property type="project" value="UniProtKB-UniRule"/>
</dbReference>
<keyword evidence="12" id="KW-1185">Reference proteome</keyword>
<sequence>MGSLPFPLDQAHPTIMPRPKRITVPQFTDYKQSGKKISMLTAYDYPTARLLDEAGVDGILVGDTLGMVVQGHETTLPVTMDEMIYHAEMVGRAVDHALVVVDMPFPSNHLGQHKAVEYAGRILKESRAQAVKLEGGAEQADTIRALVSAGIPVMAHCGLAPQSVHKLGGYRVQRDHDKLLADAHSVTEAGAFAMVLECIPSELANEITQAIAIPTIGIGAGPSCDGQVLVIADLLGITSGYVPKFAKQYANIKDTIISAVETYCNEVRTGEFPGESHEYK</sequence>
<comment type="catalytic activity">
    <reaction evidence="7">
        <text>(6R)-5,10-methylene-5,6,7,8-tetrahydrofolate + 3-methyl-2-oxobutanoate + H2O = 2-dehydropantoate + (6S)-5,6,7,8-tetrahydrofolate</text>
        <dbReference type="Rhea" id="RHEA:11824"/>
        <dbReference type="ChEBI" id="CHEBI:11561"/>
        <dbReference type="ChEBI" id="CHEBI:11851"/>
        <dbReference type="ChEBI" id="CHEBI:15377"/>
        <dbReference type="ChEBI" id="CHEBI:15636"/>
        <dbReference type="ChEBI" id="CHEBI:57453"/>
        <dbReference type="EC" id="2.1.2.11"/>
    </reaction>
</comment>
<evidence type="ECO:0000256" key="7">
    <source>
        <dbReference type="HAMAP-Rule" id="MF_00156"/>
    </source>
</evidence>
<evidence type="ECO:0000256" key="1">
    <source>
        <dbReference type="ARBA" id="ARBA00005033"/>
    </source>
</evidence>
<comment type="similarity">
    <text evidence="2 7">Belongs to the PanB family.</text>
</comment>
<dbReference type="Proteomes" id="UP000315750">
    <property type="component" value="Chromosome"/>
</dbReference>
<evidence type="ECO:0000256" key="9">
    <source>
        <dbReference type="PIRSR" id="PIRSR000388-2"/>
    </source>
</evidence>
<evidence type="ECO:0000313" key="12">
    <source>
        <dbReference type="Proteomes" id="UP000315750"/>
    </source>
</evidence>
<accession>A0A518AVV7</accession>
<dbReference type="Pfam" id="PF02548">
    <property type="entry name" value="Pantoate_transf"/>
    <property type="match status" value="1"/>
</dbReference>
<dbReference type="NCBIfam" id="NF001452">
    <property type="entry name" value="PRK00311.1"/>
    <property type="match status" value="1"/>
</dbReference>
<feature type="binding site" evidence="7 10">
    <location>
        <position position="102"/>
    </location>
    <ligand>
        <name>Mg(2+)</name>
        <dbReference type="ChEBI" id="CHEBI:18420"/>
    </ligand>
</feature>
<keyword evidence="7 10" id="KW-0460">Magnesium</keyword>
<feature type="binding site" evidence="7 10">
    <location>
        <position position="134"/>
    </location>
    <ligand>
        <name>Mg(2+)</name>
        <dbReference type="ChEBI" id="CHEBI:18420"/>
    </ligand>
</feature>
<dbReference type="SUPFAM" id="SSF51621">
    <property type="entry name" value="Phosphoenolpyruvate/pyruvate domain"/>
    <property type="match status" value="1"/>
</dbReference>
<proteinExistence type="inferred from homology"/>
<dbReference type="EMBL" id="CP036278">
    <property type="protein sequence ID" value="QDU58877.1"/>
    <property type="molecule type" value="Genomic_DNA"/>
</dbReference>
<dbReference type="PANTHER" id="PTHR20881">
    <property type="entry name" value="3-METHYL-2-OXOBUTANOATE HYDROXYMETHYLTRANSFERASE"/>
    <property type="match status" value="1"/>
</dbReference>
<dbReference type="PIRSF" id="PIRSF000388">
    <property type="entry name" value="Pantoate_hydroxy_MeTrfase"/>
    <property type="match status" value="1"/>
</dbReference>
<dbReference type="InterPro" id="IPR015813">
    <property type="entry name" value="Pyrv/PenolPyrv_kinase-like_dom"/>
</dbReference>
<feature type="binding site" evidence="7 9">
    <location>
        <position position="132"/>
    </location>
    <ligand>
        <name>3-methyl-2-oxobutanoate</name>
        <dbReference type="ChEBI" id="CHEBI:11851"/>
    </ligand>
</feature>
<dbReference type="GO" id="GO:0005737">
    <property type="term" value="C:cytoplasm"/>
    <property type="evidence" value="ECO:0007669"/>
    <property type="project" value="UniProtKB-SubCell"/>
</dbReference>
<comment type="subunit">
    <text evidence="3 7">Homodecamer; pentamer of dimers.</text>
</comment>
<evidence type="ECO:0000256" key="3">
    <source>
        <dbReference type="ARBA" id="ARBA00011424"/>
    </source>
</evidence>
<comment type="pathway">
    <text evidence="1 7">Cofactor biosynthesis; (R)-pantothenate biosynthesis; (R)-pantoate from 3-methyl-2-oxobutanoate: step 1/2.</text>
</comment>
<keyword evidence="4 7" id="KW-0566">Pantothenate biosynthesis</keyword>
<evidence type="ECO:0000256" key="2">
    <source>
        <dbReference type="ARBA" id="ARBA00008676"/>
    </source>
</evidence>
<dbReference type="PANTHER" id="PTHR20881:SF0">
    <property type="entry name" value="3-METHYL-2-OXOBUTANOATE HYDROXYMETHYLTRANSFERASE"/>
    <property type="match status" value="1"/>
</dbReference>
<keyword evidence="7" id="KW-0963">Cytoplasm</keyword>